<dbReference type="EMBL" id="AGNL01010805">
    <property type="protein sequence ID" value="EJK68820.1"/>
    <property type="molecule type" value="Genomic_DNA"/>
</dbReference>
<protein>
    <submittedName>
        <fullName evidence="2">Uncharacterized protein</fullName>
    </submittedName>
</protein>
<proteinExistence type="predicted"/>
<reference evidence="2 3" key="1">
    <citation type="journal article" date="2012" name="Genome Biol.">
        <title>Genome and low-iron response of an oceanic diatom adapted to chronic iron limitation.</title>
        <authorList>
            <person name="Lommer M."/>
            <person name="Specht M."/>
            <person name="Roy A.S."/>
            <person name="Kraemer L."/>
            <person name="Andreson R."/>
            <person name="Gutowska M.A."/>
            <person name="Wolf J."/>
            <person name="Bergner S.V."/>
            <person name="Schilhabel M.B."/>
            <person name="Klostermeier U.C."/>
            <person name="Beiko R.G."/>
            <person name="Rosenstiel P."/>
            <person name="Hippler M."/>
            <person name="Laroche J."/>
        </authorList>
    </citation>
    <scope>NUCLEOTIDE SEQUENCE [LARGE SCALE GENOMIC DNA]</scope>
    <source>
        <strain evidence="2 3">CCMP1005</strain>
    </source>
</reference>
<feature type="compositionally biased region" description="Basic and acidic residues" evidence="1">
    <location>
        <begin position="109"/>
        <end position="125"/>
    </location>
</feature>
<feature type="compositionally biased region" description="Basic and acidic residues" evidence="1">
    <location>
        <begin position="53"/>
        <end position="76"/>
    </location>
</feature>
<keyword evidence="3" id="KW-1185">Reference proteome</keyword>
<feature type="non-terminal residue" evidence="2">
    <location>
        <position position="1"/>
    </location>
</feature>
<feature type="region of interest" description="Disordered" evidence="1">
    <location>
        <begin position="53"/>
        <end position="126"/>
    </location>
</feature>
<sequence length="574" mass="61838">RGRRPGDVPVGLRERVPRGVRVVVLVRPVRLGLGPAKAQARRLGVRRRRREGDVGLVRPDRGLPRRGRDGVHDGPGREGLGPGGLRAQARCGGGEEEGRGQVRRGRLGRKPEGGRGGGEEGLDRHGVRRGASRPLLGRRVEGILAVPCLELLDSPVEPVLHHVAHVIVRLPDLRPRHGQDHLDVLQCEPVALDALERLRAADEGLDVLRVDLEDRRAVLDDAVEVRDLLVAGGPVRVRLHGQVGHGLALALQAGEAFGVVFDGDWDASGRGEGTSLGSRATNVATRLLQVDATLDSRHHPLEVRVPSIQSARQFDGFECSSNVAVRHLLLAFSDVGSHRLTALQFREVLLHALQVGIGRVHGQARLERLDTAFQVIFGLERRGQAEVTLDERLIGLDARAGGVLHFIVAADLFVAGRHVGPVGGHIWVDRGGLLVLGNCRLVISGLEVLVALCLEGLCSRVPGMVCVIKYAQLGPLSSQQCHTIHNSSTEDQEFQRWLVKPGGSASGSAGASYVRLGSRRSCRAGRPCERAASSSPPPICLLREGRRAACRAVSKSRGPWIFSAVGFGSRTERK</sequence>
<evidence type="ECO:0000256" key="1">
    <source>
        <dbReference type="SAM" id="MobiDB-lite"/>
    </source>
</evidence>
<evidence type="ECO:0000313" key="3">
    <source>
        <dbReference type="Proteomes" id="UP000266841"/>
    </source>
</evidence>
<evidence type="ECO:0000313" key="2">
    <source>
        <dbReference type="EMBL" id="EJK68820.1"/>
    </source>
</evidence>
<dbReference type="AlphaFoldDB" id="K0STU8"/>
<accession>K0STU8</accession>
<dbReference type="Proteomes" id="UP000266841">
    <property type="component" value="Unassembled WGS sequence"/>
</dbReference>
<organism evidence="2 3">
    <name type="scientific">Thalassiosira oceanica</name>
    <name type="common">Marine diatom</name>
    <dbReference type="NCBI Taxonomy" id="159749"/>
    <lineage>
        <taxon>Eukaryota</taxon>
        <taxon>Sar</taxon>
        <taxon>Stramenopiles</taxon>
        <taxon>Ochrophyta</taxon>
        <taxon>Bacillariophyta</taxon>
        <taxon>Coscinodiscophyceae</taxon>
        <taxon>Thalassiosirophycidae</taxon>
        <taxon>Thalassiosirales</taxon>
        <taxon>Thalassiosiraceae</taxon>
        <taxon>Thalassiosira</taxon>
    </lineage>
</organism>
<comment type="caution">
    <text evidence="2">The sequence shown here is derived from an EMBL/GenBank/DDBJ whole genome shotgun (WGS) entry which is preliminary data.</text>
</comment>
<gene>
    <name evidence="2" type="ORF">THAOC_09964</name>
</gene>
<name>K0STU8_THAOC</name>